<reference evidence="2" key="1">
    <citation type="submission" date="2021-01" db="EMBL/GenBank/DDBJ databases">
        <authorList>
            <person name="Corre E."/>
            <person name="Pelletier E."/>
            <person name="Niang G."/>
            <person name="Scheremetjew M."/>
            <person name="Finn R."/>
            <person name="Kale V."/>
            <person name="Holt S."/>
            <person name="Cochrane G."/>
            <person name="Meng A."/>
            <person name="Brown T."/>
            <person name="Cohen L."/>
        </authorList>
    </citation>
    <scope>NUCLEOTIDE SEQUENCE</scope>
    <source>
        <strain evidence="2">10249 10 AB</strain>
    </source>
</reference>
<protein>
    <submittedName>
        <fullName evidence="2">Uncharacterized protein</fullName>
    </submittedName>
</protein>
<name>A0A7S4AHI2_9STRA</name>
<accession>A0A7S4AHI2</accession>
<gene>
    <name evidence="2" type="ORF">PAUS00366_LOCUS8582</name>
</gene>
<dbReference type="AlphaFoldDB" id="A0A7S4AHI2"/>
<dbReference type="EMBL" id="HBIX01011407">
    <property type="protein sequence ID" value="CAE0715830.1"/>
    <property type="molecule type" value="Transcribed_RNA"/>
</dbReference>
<sequence length="254" mass="28912">MSRSVEETGKQQQYHQQLSAYEQLRIDNIKRNNARLRALGLISSNEERRSNAIACGTTAKTCTRNELRDNCQEDSDDDDGEWRDENGGEKKQNRRKRKSSANTNNEPRLEGHRKSRRLKGEKAEFTLTDNGSSEEEFMFSKDPAVRKREREERVDECREVRLRAANAIAACGGEEAAKKNPTATYEHCLMRVKTMTEKGLVNRVKAIERAAGKHCVVKMAIFKSCLQDEGRWELAGVASDALERLKALKPIPEE</sequence>
<feature type="compositionally biased region" description="Acidic residues" evidence="1">
    <location>
        <begin position="72"/>
        <end position="82"/>
    </location>
</feature>
<proteinExistence type="predicted"/>
<evidence type="ECO:0000256" key="1">
    <source>
        <dbReference type="SAM" id="MobiDB-lite"/>
    </source>
</evidence>
<feature type="region of interest" description="Disordered" evidence="1">
    <location>
        <begin position="69"/>
        <end position="124"/>
    </location>
</feature>
<organism evidence="2">
    <name type="scientific">Pseudo-nitzschia australis</name>
    <dbReference type="NCBI Taxonomy" id="44445"/>
    <lineage>
        <taxon>Eukaryota</taxon>
        <taxon>Sar</taxon>
        <taxon>Stramenopiles</taxon>
        <taxon>Ochrophyta</taxon>
        <taxon>Bacillariophyta</taxon>
        <taxon>Bacillariophyceae</taxon>
        <taxon>Bacillariophycidae</taxon>
        <taxon>Bacillariales</taxon>
        <taxon>Bacillariaceae</taxon>
        <taxon>Pseudo-nitzschia</taxon>
    </lineage>
</organism>
<feature type="compositionally biased region" description="Basic and acidic residues" evidence="1">
    <location>
        <begin position="107"/>
        <end position="124"/>
    </location>
</feature>
<evidence type="ECO:0000313" key="2">
    <source>
        <dbReference type="EMBL" id="CAE0715830.1"/>
    </source>
</evidence>